<gene>
    <name evidence="2" type="ORF">AMOR_45140</name>
</gene>
<sequence>MNQPHRDSNRQQPRGRRRDRRAGRVVLHHRVAPIALTEEGVPAAVADAPPTSPVVFVSDASRARFPWLPGRVIAGSVWRGSGHERVRIDEHGEAQLWRCPAAFGR</sequence>
<accession>A0ABN6N0Y5</accession>
<evidence type="ECO:0000256" key="1">
    <source>
        <dbReference type="SAM" id="MobiDB-lite"/>
    </source>
</evidence>
<organism evidence="2 3">
    <name type="scientific">Anaeromyxobacter oryzae</name>
    <dbReference type="NCBI Taxonomy" id="2918170"/>
    <lineage>
        <taxon>Bacteria</taxon>
        <taxon>Pseudomonadati</taxon>
        <taxon>Myxococcota</taxon>
        <taxon>Myxococcia</taxon>
        <taxon>Myxococcales</taxon>
        <taxon>Cystobacterineae</taxon>
        <taxon>Anaeromyxobacteraceae</taxon>
        <taxon>Anaeromyxobacter</taxon>
    </lineage>
</organism>
<dbReference type="EMBL" id="AP025591">
    <property type="protein sequence ID" value="BDG05518.1"/>
    <property type="molecule type" value="Genomic_DNA"/>
</dbReference>
<feature type="compositionally biased region" description="Basic residues" evidence="1">
    <location>
        <begin position="13"/>
        <end position="23"/>
    </location>
</feature>
<evidence type="ECO:0000313" key="3">
    <source>
        <dbReference type="Proteomes" id="UP001162891"/>
    </source>
</evidence>
<dbReference type="RefSeq" id="WP_248354425.1">
    <property type="nucleotide sequence ID" value="NZ_AP025591.1"/>
</dbReference>
<reference evidence="3" key="1">
    <citation type="journal article" date="2022" name="Int. J. Syst. Evol. Microbiol.">
        <title>Anaeromyxobacter oryzae sp. nov., Anaeromyxobacter diazotrophicus sp. nov. and Anaeromyxobacter paludicola sp. nov., isolated from paddy soils.</title>
        <authorList>
            <person name="Itoh H."/>
            <person name="Xu Z."/>
            <person name="Mise K."/>
            <person name="Masuda Y."/>
            <person name="Ushijima N."/>
            <person name="Hayakawa C."/>
            <person name="Shiratori Y."/>
            <person name="Senoo K."/>
        </authorList>
    </citation>
    <scope>NUCLEOTIDE SEQUENCE [LARGE SCALE GENOMIC DNA]</scope>
    <source>
        <strain evidence="3">Red232</strain>
    </source>
</reference>
<keyword evidence="3" id="KW-1185">Reference proteome</keyword>
<feature type="region of interest" description="Disordered" evidence="1">
    <location>
        <begin position="1"/>
        <end position="23"/>
    </location>
</feature>
<protein>
    <submittedName>
        <fullName evidence="2">Uncharacterized protein</fullName>
    </submittedName>
</protein>
<name>A0ABN6N0Y5_9BACT</name>
<dbReference type="Proteomes" id="UP001162891">
    <property type="component" value="Chromosome"/>
</dbReference>
<evidence type="ECO:0000313" key="2">
    <source>
        <dbReference type="EMBL" id="BDG05518.1"/>
    </source>
</evidence>
<proteinExistence type="predicted"/>